<dbReference type="AlphaFoldDB" id="A0A7M7NL56"/>
<dbReference type="FunCoup" id="A0A7M7NL56">
    <property type="interactions" value="14"/>
</dbReference>
<dbReference type="InterPro" id="IPR036852">
    <property type="entry name" value="Peptidase_S8/S53_dom_sf"/>
</dbReference>
<keyword evidence="2 5" id="KW-0645">Protease</keyword>
<dbReference type="Gene3D" id="3.40.50.200">
    <property type="entry name" value="Peptidase S8/S53 domain"/>
    <property type="match status" value="1"/>
</dbReference>
<dbReference type="PROSITE" id="PS51892">
    <property type="entry name" value="SUBTILASE"/>
    <property type="match status" value="1"/>
</dbReference>
<dbReference type="PANTHER" id="PTHR43806:SF58">
    <property type="entry name" value="ALKALINE PROTEASE 1-RELATED"/>
    <property type="match status" value="1"/>
</dbReference>
<feature type="active site" description="Charge relay system" evidence="5">
    <location>
        <position position="168"/>
    </location>
</feature>
<dbReference type="GO" id="GO:0005615">
    <property type="term" value="C:extracellular space"/>
    <property type="evidence" value="ECO:0000318"/>
    <property type="project" value="GO_Central"/>
</dbReference>
<accession>A0A7M7NL56</accession>
<evidence type="ECO:0000256" key="6">
    <source>
        <dbReference type="RuleBase" id="RU003355"/>
    </source>
</evidence>
<name>A0A7M7NL56_STRPU</name>
<dbReference type="FunFam" id="3.30.70.80:FF:000016">
    <property type="entry name" value="Uncharacterized protein"/>
    <property type="match status" value="1"/>
</dbReference>
<sequence length="395" mass="41356">MPSQSPDLISALLDHHSADQPKLSSRSSLVRGQESVMMRFFMSLLLVAVATAELAPLLENSEPIPGKYIIKLNEEFDVDEMAATVRLSGGKVGNIMRDAIYGFAAELEDDILDIVRRLPAVEYVEQDGVYRAQVTWGLDRVDQRSLPLNNKYSSHNGAGSGKTVYVIDTGVRATHNDFSGRAQQVANYAGGDNTDCNGHGTHCAGTVGSNTYGVAKSVQIRGVKVLNCVGSGSNSGVISGINYVIDAARWNSNLIASMSLGGGASTSLDNAVKNMVSAGVPTAVAAGNDNANACNYSPARASTAITVGATDSNDKRSSFSNYGSCLDIFAPGTSITSTWYTTNSATKTISGTSMACPHVAGALACYGSSSNMLANTSNYKISNTGSGSPNKLLYV</sequence>
<evidence type="ECO:0000256" key="5">
    <source>
        <dbReference type="PROSITE-ProRule" id="PRU01240"/>
    </source>
</evidence>
<dbReference type="PROSITE" id="PS00138">
    <property type="entry name" value="SUBTILASE_SER"/>
    <property type="match status" value="1"/>
</dbReference>
<feature type="domain" description="Peptidase S8/S53" evidence="7">
    <location>
        <begin position="159"/>
        <end position="369"/>
    </location>
</feature>
<evidence type="ECO:0000259" key="7">
    <source>
        <dbReference type="Pfam" id="PF00082"/>
    </source>
</evidence>
<keyword evidence="10" id="KW-1185">Reference proteome</keyword>
<proteinExistence type="inferred from homology"/>
<dbReference type="PANTHER" id="PTHR43806">
    <property type="entry name" value="PEPTIDASE S8"/>
    <property type="match status" value="1"/>
</dbReference>
<dbReference type="Proteomes" id="UP000007110">
    <property type="component" value="Unassembled WGS sequence"/>
</dbReference>
<dbReference type="InterPro" id="IPR022398">
    <property type="entry name" value="Peptidase_S8_His-AS"/>
</dbReference>
<organism evidence="9 10">
    <name type="scientific">Strongylocentrotus purpuratus</name>
    <name type="common">Purple sea urchin</name>
    <dbReference type="NCBI Taxonomy" id="7668"/>
    <lineage>
        <taxon>Eukaryota</taxon>
        <taxon>Metazoa</taxon>
        <taxon>Echinodermata</taxon>
        <taxon>Eleutherozoa</taxon>
        <taxon>Echinozoa</taxon>
        <taxon>Echinoidea</taxon>
        <taxon>Euechinoidea</taxon>
        <taxon>Echinacea</taxon>
        <taxon>Camarodonta</taxon>
        <taxon>Echinidea</taxon>
        <taxon>Strongylocentrotidae</taxon>
        <taxon>Strongylocentrotus</taxon>
    </lineage>
</organism>
<evidence type="ECO:0000256" key="4">
    <source>
        <dbReference type="ARBA" id="ARBA00022825"/>
    </source>
</evidence>
<feature type="domain" description="Inhibitor I9" evidence="8">
    <location>
        <begin position="97"/>
        <end position="132"/>
    </location>
</feature>
<dbReference type="OrthoDB" id="206201at2759"/>
<protein>
    <recommendedName>
        <fullName evidence="11">Subtilisin</fullName>
    </recommendedName>
</protein>
<dbReference type="EnsemblMetazoa" id="XM_030982240">
    <property type="protein sequence ID" value="XP_030838100"/>
    <property type="gene ID" value="LOC115918540"/>
</dbReference>
<dbReference type="InterPro" id="IPR023827">
    <property type="entry name" value="Peptidase_S8_Asp-AS"/>
</dbReference>
<evidence type="ECO:0000259" key="8">
    <source>
        <dbReference type="Pfam" id="PF05922"/>
    </source>
</evidence>
<dbReference type="GeneID" id="115918540"/>
<feature type="active site" description="Charge relay system" evidence="5">
    <location>
        <position position="199"/>
    </location>
</feature>
<dbReference type="GO" id="GO:0004252">
    <property type="term" value="F:serine-type endopeptidase activity"/>
    <property type="evidence" value="ECO:0000318"/>
    <property type="project" value="GO_Central"/>
</dbReference>
<dbReference type="Gene3D" id="3.30.70.80">
    <property type="entry name" value="Peptidase S8 propeptide/proteinase inhibitor I9"/>
    <property type="match status" value="1"/>
</dbReference>
<keyword evidence="4 5" id="KW-0720">Serine protease</keyword>
<dbReference type="InterPro" id="IPR000209">
    <property type="entry name" value="Peptidase_S8/S53_dom"/>
</dbReference>
<feature type="active site" description="Charge relay system" evidence="5">
    <location>
        <position position="353"/>
    </location>
</feature>
<dbReference type="Pfam" id="PF00082">
    <property type="entry name" value="Peptidase_S8"/>
    <property type="match status" value="1"/>
</dbReference>
<dbReference type="InParanoid" id="A0A7M7NL56"/>
<evidence type="ECO:0008006" key="11">
    <source>
        <dbReference type="Google" id="ProtNLM"/>
    </source>
</evidence>
<dbReference type="PROSITE" id="PS00136">
    <property type="entry name" value="SUBTILASE_ASP"/>
    <property type="match status" value="1"/>
</dbReference>
<evidence type="ECO:0000256" key="1">
    <source>
        <dbReference type="ARBA" id="ARBA00011073"/>
    </source>
</evidence>
<comment type="similarity">
    <text evidence="1 5 6">Belongs to the peptidase S8 family.</text>
</comment>
<dbReference type="InterPro" id="IPR034193">
    <property type="entry name" value="PCSK9_ProteinaseK-like"/>
</dbReference>
<reference evidence="9" key="2">
    <citation type="submission" date="2021-01" db="UniProtKB">
        <authorList>
            <consortium name="EnsemblMetazoa"/>
        </authorList>
    </citation>
    <scope>IDENTIFICATION</scope>
</reference>
<evidence type="ECO:0000256" key="2">
    <source>
        <dbReference type="ARBA" id="ARBA00022670"/>
    </source>
</evidence>
<dbReference type="GO" id="GO:0006508">
    <property type="term" value="P:proteolysis"/>
    <property type="evidence" value="ECO:0007669"/>
    <property type="project" value="UniProtKB-KW"/>
</dbReference>
<evidence type="ECO:0000313" key="10">
    <source>
        <dbReference type="Proteomes" id="UP000007110"/>
    </source>
</evidence>
<keyword evidence="3 5" id="KW-0378">Hydrolase</keyword>
<dbReference type="InterPro" id="IPR010259">
    <property type="entry name" value="S8pro/Inhibitor_I9"/>
</dbReference>
<dbReference type="RefSeq" id="XP_030838100.1">
    <property type="nucleotide sequence ID" value="XM_030982240.1"/>
</dbReference>
<evidence type="ECO:0000313" key="9">
    <source>
        <dbReference type="EnsemblMetazoa" id="XP_030838100"/>
    </source>
</evidence>
<reference evidence="10" key="1">
    <citation type="submission" date="2015-02" db="EMBL/GenBank/DDBJ databases">
        <title>Genome sequencing for Strongylocentrotus purpuratus.</title>
        <authorList>
            <person name="Murali S."/>
            <person name="Liu Y."/>
            <person name="Vee V."/>
            <person name="English A."/>
            <person name="Wang M."/>
            <person name="Skinner E."/>
            <person name="Han Y."/>
            <person name="Muzny D.M."/>
            <person name="Worley K.C."/>
            <person name="Gibbs R.A."/>
        </authorList>
    </citation>
    <scope>NUCLEOTIDE SEQUENCE</scope>
</reference>
<evidence type="ECO:0000256" key="3">
    <source>
        <dbReference type="ARBA" id="ARBA00022801"/>
    </source>
</evidence>
<dbReference type="InterPro" id="IPR015500">
    <property type="entry name" value="Peptidase_S8_subtilisin-rel"/>
</dbReference>
<dbReference type="PROSITE" id="PS00137">
    <property type="entry name" value="SUBTILASE_HIS"/>
    <property type="match status" value="1"/>
</dbReference>
<dbReference type="OMA" id="MGAYMIG"/>
<dbReference type="Pfam" id="PF05922">
    <property type="entry name" value="Inhibitor_I9"/>
    <property type="match status" value="1"/>
</dbReference>
<dbReference type="SUPFAM" id="SSF52743">
    <property type="entry name" value="Subtilisin-like"/>
    <property type="match status" value="1"/>
</dbReference>
<dbReference type="KEGG" id="spu:115918540"/>
<dbReference type="PRINTS" id="PR00723">
    <property type="entry name" value="SUBTILISIN"/>
</dbReference>
<dbReference type="CDD" id="cd04077">
    <property type="entry name" value="Peptidases_S8_PCSK9_ProteinaseK_like"/>
    <property type="match status" value="1"/>
</dbReference>
<dbReference type="FunFam" id="3.40.50.200:FF:000014">
    <property type="entry name" value="Proteinase K"/>
    <property type="match status" value="1"/>
</dbReference>
<dbReference type="InterPro" id="IPR037045">
    <property type="entry name" value="S8pro/Inhibitor_I9_sf"/>
</dbReference>
<dbReference type="InterPro" id="IPR050131">
    <property type="entry name" value="Peptidase_S8_subtilisin-like"/>
</dbReference>
<dbReference type="InterPro" id="IPR023828">
    <property type="entry name" value="Peptidase_S8_Ser-AS"/>
</dbReference>